<evidence type="ECO:0000313" key="2">
    <source>
        <dbReference type="EMBL" id="MCI58809.1"/>
    </source>
</evidence>
<evidence type="ECO:0000313" key="3">
    <source>
        <dbReference type="Proteomes" id="UP000265520"/>
    </source>
</evidence>
<organism evidence="2 3">
    <name type="scientific">Trifolium medium</name>
    <dbReference type="NCBI Taxonomy" id="97028"/>
    <lineage>
        <taxon>Eukaryota</taxon>
        <taxon>Viridiplantae</taxon>
        <taxon>Streptophyta</taxon>
        <taxon>Embryophyta</taxon>
        <taxon>Tracheophyta</taxon>
        <taxon>Spermatophyta</taxon>
        <taxon>Magnoliopsida</taxon>
        <taxon>eudicotyledons</taxon>
        <taxon>Gunneridae</taxon>
        <taxon>Pentapetalae</taxon>
        <taxon>rosids</taxon>
        <taxon>fabids</taxon>
        <taxon>Fabales</taxon>
        <taxon>Fabaceae</taxon>
        <taxon>Papilionoideae</taxon>
        <taxon>50 kb inversion clade</taxon>
        <taxon>NPAAA clade</taxon>
        <taxon>Hologalegina</taxon>
        <taxon>IRL clade</taxon>
        <taxon>Trifolieae</taxon>
        <taxon>Trifolium</taxon>
    </lineage>
</organism>
<keyword evidence="2" id="KW-0695">RNA-directed DNA polymerase</keyword>
<keyword evidence="1" id="KW-0812">Transmembrane</keyword>
<proteinExistence type="predicted"/>
<dbReference type="EMBL" id="LXQA010552060">
    <property type="protein sequence ID" value="MCI58809.1"/>
    <property type="molecule type" value="Genomic_DNA"/>
</dbReference>
<protein>
    <submittedName>
        <fullName evidence="2">Reverse transcriptase</fullName>
    </submittedName>
</protein>
<keyword evidence="1" id="KW-0472">Membrane</keyword>
<reference evidence="2 3" key="1">
    <citation type="journal article" date="2018" name="Front. Plant Sci.">
        <title>Red Clover (Trifolium pratense) and Zigzag Clover (T. medium) - A Picture of Genomic Similarities and Differences.</title>
        <authorList>
            <person name="Dluhosova J."/>
            <person name="Istvanek J."/>
            <person name="Nedelnik J."/>
            <person name="Repkova J."/>
        </authorList>
    </citation>
    <scope>NUCLEOTIDE SEQUENCE [LARGE SCALE GENOMIC DNA]</scope>
    <source>
        <strain evidence="3">cv. 10/8</strain>
        <tissue evidence="2">Leaf</tissue>
    </source>
</reference>
<keyword evidence="3" id="KW-1185">Reference proteome</keyword>
<sequence>MDHPPGFTPKSGKGLQIEEGFIWIGAITKCMVWFGIFSHLMKKYGFKQAMTNHTLFYKRVGTDITLLIVYVDDMVDT</sequence>
<feature type="non-terminal residue" evidence="2">
    <location>
        <position position="77"/>
    </location>
</feature>
<dbReference type="GO" id="GO:0003964">
    <property type="term" value="F:RNA-directed DNA polymerase activity"/>
    <property type="evidence" value="ECO:0007669"/>
    <property type="project" value="UniProtKB-KW"/>
</dbReference>
<keyword evidence="1" id="KW-1133">Transmembrane helix</keyword>
<feature type="transmembrane region" description="Helical" evidence="1">
    <location>
        <begin position="20"/>
        <end position="40"/>
    </location>
</feature>
<comment type="caution">
    <text evidence="2">The sequence shown here is derived from an EMBL/GenBank/DDBJ whole genome shotgun (WGS) entry which is preliminary data.</text>
</comment>
<evidence type="ECO:0000256" key="1">
    <source>
        <dbReference type="SAM" id="Phobius"/>
    </source>
</evidence>
<accession>A0A392TCH0</accession>
<keyword evidence="2" id="KW-0808">Transferase</keyword>
<dbReference type="AlphaFoldDB" id="A0A392TCH0"/>
<dbReference type="Proteomes" id="UP000265520">
    <property type="component" value="Unassembled WGS sequence"/>
</dbReference>
<name>A0A392TCH0_9FABA</name>
<keyword evidence="2" id="KW-0548">Nucleotidyltransferase</keyword>